<accession>A0A0F9P8E5</accession>
<proteinExistence type="predicted"/>
<name>A0A0F9P8E5_9ZZZZ</name>
<gene>
    <name evidence="1" type="ORF">LCGC14_0857310</name>
</gene>
<sequence>MRVKVTTFKPSGKYYTHVEELQVFAPNHWEMIETIKTYIREDRIPGLEPGARQDFHVLVEDLGTGIPYLFPLGQKEVL</sequence>
<evidence type="ECO:0000313" key="1">
    <source>
        <dbReference type="EMBL" id="KKN28165.1"/>
    </source>
</evidence>
<reference evidence="1" key="1">
    <citation type="journal article" date="2015" name="Nature">
        <title>Complex archaea that bridge the gap between prokaryotes and eukaryotes.</title>
        <authorList>
            <person name="Spang A."/>
            <person name="Saw J.H."/>
            <person name="Jorgensen S.L."/>
            <person name="Zaremba-Niedzwiedzka K."/>
            <person name="Martijn J."/>
            <person name="Lind A.E."/>
            <person name="van Eijk R."/>
            <person name="Schleper C."/>
            <person name="Guy L."/>
            <person name="Ettema T.J."/>
        </authorList>
    </citation>
    <scope>NUCLEOTIDE SEQUENCE</scope>
</reference>
<organism evidence="1">
    <name type="scientific">marine sediment metagenome</name>
    <dbReference type="NCBI Taxonomy" id="412755"/>
    <lineage>
        <taxon>unclassified sequences</taxon>
        <taxon>metagenomes</taxon>
        <taxon>ecological metagenomes</taxon>
    </lineage>
</organism>
<dbReference type="AlphaFoldDB" id="A0A0F9P8E5"/>
<comment type="caution">
    <text evidence="1">The sequence shown here is derived from an EMBL/GenBank/DDBJ whole genome shotgun (WGS) entry which is preliminary data.</text>
</comment>
<protein>
    <submittedName>
        <fullName evidence="1">Uncharacterized protein</fullName>
    </submittedName>
</protein>
<dbReference type="EMBL" id="LAZR01002584">
    <property type="protein sequence ID" value="KKN28165.1"/>
    <property type="molecule type" value="Genomic_DNA"/>
</dbReference>